<keyword evidence="2" id="KW-0472">Membrane</keyword>
<evidence type="ECO:0000256" key="1">
    <source>
        <dbReference type="SAM" id="MobiDB-lite"/>
    </source>
</evidence>
<proteinExistence type="predicted"/>
<comment type="caution">
    <text evidence="3">The sequence shown here is derived from an EMBL/GenBank/DDBJ whole genome shotgun (WGS) entry which is preliminary data.</text>
</comment>
<dbReference type="AlphaFoldDB" id="A0AAP6BL72"/>
<feature type="transmembrane region" description="Helical" evidence="2">
    <location>
        <begin position="39"/>
        <end position="60"/>
    </location>
</feature>
<feature type="compositionally biased region" description="Low complexity" evidence="1">
    <location>
        <begin position="71"/>
        <end position="107"/>
    </location>
</feature>
<gene>
    <name evidence="3" type="ORF">PV399_43945</name>
    <name evidence="4" type="ORF">PV666_18815</name>
</gene>
<accession>A0AAP6BL72</accession>
<feature type="region of interest" description="Disordered" evidence="1">
    <location>
        <begin position="1"/>
        <end position="20"/>
    </location>
</feature>
<dbReference type="EMBL" id="JARAWC010000063">
    <property type="protein sequence ID" value="MDX2966608.1"/>
    <property type="molecule type" value="Genomic_DNA"/>
</dbReference>
<feature type="region of interest" description="Disordered" evidence="1">
    <location>
        <begin position="61"/>
        <end position="120"/>
    </location>
</feature>
<dbReference type="EMBL" id="JARAWP010000010">
    <property type="protein sequence ID" value="MDX3019930.1"/>
    <property type="molecule type" value="Genomic_DNA"/>
</dbReference>
<feature type="compositionally biased region" description="Pro residues" evidence="1">
    <location>
        <begin position="1"/>
        <end position="11"/>
    </location>
</feature>
<dbReference type="RefSeq" id="WP_010353372.1">
    <property type="nucleotide sequence ID" value="NZ_BCML01000049.1"/>
</dbReference>
<evidence type="ECO:0000313" key="3">
    <source>
        <dbReference type="EMBL" id="MDX2966608.1"/>
    </source>
</evidence>
<reference evidence="3 5" key="1">
    <citation type="journal article" date="2023" name="Microb. Genom.">
        <title>Mesoterricola silvestris gen. nov., sp. nov., Mesoterricola sediminis sp. nov., Geothrix oryzae sp. nov., Geothrix edaphica sp. nov., Geothrix rubra sp. nov., and Geothrix limicola sp. nov., six novel members of Acidobacteriota isolated from soils.</title>
        <authorList>
            <person name="Weisberg A.J."/>
            <person name="Pearce E."/>
            <person name="Kramer C.G."/>
            <person name="Chang J.H."/>
            <person name="Clarke C.R."/>
        </authorList>
    </citation>
    <scope>NUCLEOTIDE SEQUENCE</scope>
    <source>
        <strain evidence="4 5">NB05-1H</strain>
        <strain evidence="3">NRRL_B-16521</strain>
    </source>
</reference>
<sequence>MNDPGPPPSPKNPGDGFPVAPAAYHGVGLVPPAGPARTWGLAVVGVPLVLVLLLTLAGSLSGGSDDNSARSGSTWSGSSGWPGTSESSSPADTSAGSWGWSGASESETATAPSYSYEESVTPSDSASAYVESATPTPSPSPSGPEAVVTAYFAAINNGDYSTAWSLGGKNLDPDYDAFVAGFATTQSDTITVTSVQGADVHLTLVARQTDGTTKTYDKVYTVSGGEIVKSSGNQIS</sequence>
<feature type="compositionally biased region" description="Polar residues" evidence="1">
    <location>
        <begin position="108"/>
        <end position="120"/>
    </location>
</feature>
<protein>
    <submittedName>
        <fullName evidence="3">Uncharacterized protein</fullName>
    </submittedName>
</protein>
<keyword evidence="2" id="KW-0812">Transmembrane</keyword>
<name>A0AAP6BL72_9ACTN</name>
<organism evidence="3 6">
    <name type="scientific">Streptomyces acidiscabies</name>
    <dbReference type="NCBI Taxonomy" id="42234"/>
    <lineage>
        <taxon>Bacteria</taxon>
        <taxon>Bacillati</taxon>
        <taxon>Actinomycetota</taxon>
        <taxon>Actinomycetes</taxon>
        <taxon>Kitasatosporales</taxon>
        <taxon>Streptomycetaceae</taxon>
        <taxon>Streptomyces</taxon>
    </lineage>
</organism>
<evidence type="ECO:0000313" key="5">
    <source>
        <dbReference type="Proteomes" id="UP001272987"/>
    </source>
</evidence>
<evidence type="ECO:0000313" key="6">
    <source>
        <dbReference type="Proteomes" id="UP001282288"/>
    </source>
</evidence>
<evidence type="ECO:0000256" key="2">
    <source>
        <dbReference type="SAM" id="Phobius"/>
    </source>
</evidence>
<evidence type="ECO:0000313" key="4">
    <source>
        <dbReference type="EMBL" id="MDX3019930.1"/>
    </source>
</evidence>
<dbReference type="Proteomes" id="UP001272987">
    <property type="component" value="Unassembled WGS sequence"/>
</dbReference>
<dbReference type="GeneID" id="69804747"/>
<keyword evidence="2" id="KW-1133">Transmembrane helix</keyword>
<dbReference type="Proteomes" id="UP001282288">
    <property type="component" value="Unassembled WGS sequence"/>
</dbReference>
<keyword evidence="5" id="KW-1185">Reference proteome</keyword>